<organism evidence="1">
    <name type="scientific">marine sediment metagenome</name>
    <dbReference type="NCBI Taxonomy" id="412755"/>
    <lineage>
        <taxon>unclassified sequences</taxon>
        <taxon>metagenomes</taxon>
        <taxon>ecological metagenomes</taxon>
    </lineage>
</organism>
<gene>
    <name evidence="1" type="ORF">LCGC14_0288600</name>
</gene>
<sequence length="85" mass="9664">MKYTLYDGETALLASDERGDMTVYATPPWLWQFGAITIGNPPRLWLLTEGLEMVVEGRRAWRQKIPKNAIAKREMLNPTGKCCHG</sequence>
<dbReference type="AlphaFoldDB" id="A0A0F9WZA8"/>
<dbReference type="EMBL" id="LAZR01000171">
    <property type="protein sequence ID" value="KKN84398.1"/>
    <property type="molecule type" value="Genomic_DNA"/>
</dbReference>
<proteinExistence type="predicted"/>
<reference evidence="1" key="1">
    <citation type="journal article" date="2015" name="Nature">
        <title>Complex archaea that bridge the gap between prokaryotes and eukaryotes.</title>
        <authorList>
            <person name="Spang A."/>
            <person name="Saw J.H."/>
            <person name="Jorgensen S.L."/>
            <person name="Zaremba-Niedzwiedzka K."/>
            <person name="Martijn J."/>
            <person name="Lind A.E."/>
            <person name="van Eijk R."/>
            <person name="Schleper C."/>
            <person name="Guy L."/>
            <person name="Ettema T.J."/>
        </authorList>
    </citation>
    <scope>NUCLEOTIDE SEQUENCE</scope>
</reference>
<accession>A0A0F9WZA8</accession>
<protein>
    <submittedName>
        <fullName evidence="1">Uncharacterized protein</fullName>
    </submittedName>
</protein>
<name>A0A0F9WZA8_9ZZZZ</name>
<comment type="caution">
    <text evidence="1">The sequence shown here is derived from an EMBL/GenBank/DDBJ whole genome shotgun (WGS) entry which is preliminary data.</text>
</comment>
<evidence type="ECO:0000313" key="1">
    <source>
        <dbReference type="EMBL" id="KKN84398.1"/>
    </source>
</evidence>